<proteinExistence type="predicted"/>
<organism evidence="4 5">
    <name type="scientific">Tessaracoccus lapidicaptus</name>
    <dbReference type="NCBI Taxonomy" id="1427523"/>
    <lineage>
        <taxon>Bacteria</taxon>
        <taxon>Bacillati</taxon>
        <taxon>Actinomycetota</taxon>
        <taxon>Actinomycetes</taxon>
        <taxon>Propionibacteriales</taxon>
        <taxon>Propionibacteriaceae</taxon>
        <taxon>Tessaracoccus</taxon>
    </lineage>
</organism>
<comment type="caution">
    <text evidence="4">The sequence shown here is derived from an EMBL/GenBank/DDBJ whole genome shotgun (WGS) entry which is preliminary data.</text>
</comment>
<dbReference type="PANTHER" id="PTHR45947">
    <property type="entry name" value="SULFOQUINOVOSYL TRANSFERASE SQD2"/>
    <property type="match status" value="1"/>
</dbReference>
<keyword evidence="1" id="KW-0328">Glycosyltransferase</keyword>
<dbReference type="InterPro" id="IPR028098">
    <property type="entry name" value="Glyco_trans_4-like_N"/>
</dbReference>
<dbReference type="RefSeq" id="WP_068751894.1">
    <property type="nucleotide sequence ID" value="NZ_LR214441.1"/>
</dbReference>
<dbReference type="Gene3D" id="3.40.50.2000">
    <property type="entry name" value="Glycogen Phosphorylase B"/>
    <property type="match status" value="2"/>
</dbReference>
<dbReference type="PANTHER" id="PTHR45947:SF3">
    <property type="entry name" value="SULFOQUINOVOSYL TRANSFERASE SQD2"/>
    <property type="match status" value="1"/>
</dbReference>
<dbReference type="GO" id="GO:0016758">
    <property type="term" value="F:hexosyltransferase activity"/>
    <property type="evidence" value="ECO:0007669"/>
    <property type="project" value="TreeGrafter"/>
</dbReference>
<evidence type="ECO:0000259" key="3">
    <source>
        <dbReference type="Pfam" id="PF13579"/>
    </source>
</evidence>
<protein>
    <recommendedName>
        <fullName evidence="3">Glycosyltransferase subfamily 4-like N-terminal domain-containing protein</fullName>
    </recommendedName>
</protein>
<dbReference type="InterPro" id="IPR050194">
    <property type="entry name" value="Glycosyltransferase_grp1"/>
</dbReference>
<name>A0A1C0AL97_9ACTN</name>
<dbReference type="SUPFAM" id="SSF53756">
    <property type="entry name" value="UDP-Glycosyltransferase/glycogen phosphorylase"/>
    <property type="match status" value="1"/>
</dbReference>
<evidence type="ECO:0000256" key="2">
    <source>
        <dbReference type="ARBA" id="ARBA00022679"/>
    </source>
</evidence>
<evidence type="ECO:0000313" key="4">
    <source>
        <dbReference type="EMBL" id="OCL33328.1"/>
    </source>
</evidence>
<reference evidence="5" key="1">
    <citation type="submission" date="2016-07" db="EMBL/GenBank/DDBJ databases">
        <authorList>
            <person name="Florea S."/>
            <person name="Webb J.S."/>
            <person name="Jaromczyk J."/>
            <person name="Schardl C.L."/>
        </authorList>
    </citation>
    <scope>NUCLEOTIDE SEQUENCE [LARGE SCALE GENOMIC DNA]</scope>
    <source>
        <strain evidence="5">IPBSL-7</strain>
    </source>
</reference>
<feature type="domain" description="Glycosyltransferase subfamily 4-like N-terminal" evidence="3">
    <location>
        <begin position="21"/>
        <end position="210"/>
    </location>
</feature>
<dbReference type="Proteomes" id="UP000093501">
    <property type="component" value="Unassembled WGS sequence"/>
</dbReference>
<sequence>MRILVVAQYFPPRRSTFSSRWSWLTTKLAEAGHDVDVVALMSAARQLGNLRYALLADPPPDRVTIHPVLPPLQRHSSGVAARAVIDFVMGIQSFRRAMRVRRTDVVVASAPTAVTIPIGWAVAALKRRPFVLDLRDAWPELMDNWREWDDDGRGLPGHPVKRLMVGASTVVVGPLLRALRADADAVIVTTEGLARRLREAGLSRVHVVRNTSSKPWAYPLPAPALESETLNVLYLGNVGRAQLLATAIRAAAVAKQRGVPVRLRFVGSGPQWEAAHDIARDTDAPVEFYERVPTHQVLPHYEWADTVLVSLRDWELLAETVPSKLYEIMLSGRHITASVAGETAELITELEAGDVAAPEDVEALADLWAALAADRSRLAVPATGRAWVERELSVDKLATTFADVLEEVADARGAR</sequence>
<accession>A0A1C0AL97</accession>
<gene>
    <name evidence="4" type="ORF">BCR15_05750</name>
</gene>
<dbReference type="Pfam" id="PF13692">
    <property type="entry name" value="Glyco_trans_1_4"/>
    <property type="match status" value="1"/>
</dbReference>
<dbReference type="Pfam" id="PF13579">
    <property type="entry name" value="Glyco_trans_4_4"/>
    <property type="match status" value="1"/>
</dbReference>
<keyword evidence="5" id="KW-1185">Reference proteome</keyword>
<keyword evidence="2" id="KW-0808">Transferase</keyword>
<evidence type="ECO:0000256" key="1">
    <source>
        <dbReference type="ARBA" id="ARBA00022676"/>
    </source>
</evidence>
<dbReference type="GO" id="GO:1901137">
    <property type="term" value="P:carbohydrate derivative biosynthetic process"/>
    <property type="evidence" value="ECO:0007669"/>
    <property type="project" value="UniProtKB-ARBA"/>
</dbReference>
<dbReference type="EMBL" id="MBQD01000022">
    <property type="protein sequence ID" value="OCL33328.1"/>
    <property type="molecule type" value="Genomic_DNA"/>
</dbReference>
<evidence type="ECO:0000313" key="5">
    <source>
        <dbReference type="Proteomes" id="UP000093501"/>
    </source>
</evidence>
<dbReference type="AlphaFoldDB" id="A0A1C0AL97"/>
<dbReference type="CDD" id="cd03794">
    <property type="entry name" value="GT4_WbuB-like"/>
    <property type="match status" value="1"/>
</dbReference>